<protein>
    <recommendedName>
        <fullName evidence="9">UNC93-like protein</fullName>
    </recommendedName>
</protein>
<comment type="subcellular location">
    <subcellularLocation>
        <location evidence="1">Membrane</location>
        <topology evidence="1">Multi-pass membrane protein</topology>
    </subcellularLocation>
</comment>
<name>A0A7R9BQM1_9CRUS</name>
<dbReference type="PANTHER" id="PTHR19444">
    <property type="entry name" value="UNC-93 RELATED"/>
    <property type="match status" value="1"/>
</dbReference>
<proteinExistence type="inferred from homology"/>
<comment type="similarity">
    <text evidence="2">Belongs to the unc-93 family.</text>
</comment>
<sequence length="545" mass="61117">MNFMIPPQRKLTLGAMEQVGVLSPTQIRREKIRIWKNVVVLSLGFLLLFMSSSSVNALQSSINPDQGLGTYSLTAIYVGLVVSSLFLVTSIICKLTAKWTIVFCNLCYTTFIAAQFHPRFYTLLPTGLLVGLAAAPLWSAKCSYISLVGKRYSELCALQQPGTLESSERSTVMLFFGVFFATFQSAGIWGNLITSSDVMPECVLELIHYFSYYSLWDDIISSTASFSSYQHCSSSDDDCTDGKDGGGKIDAYPILSYGVTERNSTDVSFCGKNFCDDLIGEVETLRRPVEWKIHLLSGLFATTAFSSGIFIALLLDPLSRFQQVAERKRSCDLQLLFATFTQLRNVNQALILVLVFYGGLEQGFFEVDFTRAYVGCTWGIENIGYVFMVGKAMNAFGSGFSGLIVEYTGRIPVFLAAFLLNVATLAYLLIWEPTMDEHYVLFIMSGAYMLADSVWQTQINGLHGLLFHENVEAAFSAYKVFESLGFIKRIKKSFVNTQAYFNMREHNKHLCVRIKLYALVFILTLGMVCYGVLESRERKREVFRD</sequence>
<keyword evidence="4 6" id="KW-1133">Transmembrane helix</keyword>
<dbReference type="Pfam" id="PF05978">
    <property type="entry name" value="UNC-93"/>
    <property type="match status" value="1"/>
</dbReference>
<accession>A0A7R9BQM1</accession>
<dbReference type="InterPro" id="IPR051951">
    <property type="entry name" value="UNC-93_regulatory"/>
</dbReference>
<dbReference type="GO" id="GO:0043266">
    <property type="term" value="P:regulation of potassium ion transport"/>
    <property type="evidence" value="ECO:0007669"/>
    <property type="project" value="TreeGrafter"/>
</dbReference>
<evidence type="ECO:0000313" key="7">
    <source>
        <dbReference type="EMBL" id="CAD7279738.1"/>
    </source>
</evidence>
<organism evidence="7">
    <name type="scientific">Notodromas monacha</name>
    <dbReference type="NCBI Taxonomy" id="399045"/>
    <lineage>
        <taxon>Eukaryota</taxon>
        <taxon>Metazoa</taxon>
        <taxon>Ecdysozoa</taxon>
        <taxon>Arthropoda</taxon>
        <taxon>Crustacea</taxon>
        <taxon>Oligostraca</taxon>
        <taxon>Ostracoda</taxon>
        <taxon>Podocopa</taxon>
        <taxon>Podocopida</taxon>
        <taxon>Cypridocopina</taxon>
        <taxon>Cypridoidea</taxon>
        <taxon>Cyprididae</taxon>
        <taxon>Notodromas</taxon>
    </lineage>
</organism>
<evidence type="ECO:0000256" key="5">
    <source>
        <dbReference type="ARBA" id="ARBA00023136"/>
    </source>
</evidence>
<dbReference type="EMBL" id="OA883805">
    <property type="protein sequence ID" value="CAD7279738.1"/>
    <property type="molecule type" value="Genomic_DNA"/>
</dbReference>
<dbReference type="OrthoDB" id="78663at2759"/>
<feature type="transmembrane region" description="Helical" evidence="6">
    <location>
        <begin position="170"/>
        <end position="190"/>
    </location>
</feature>
<feature type="transmembrane region" description="Helical" evidence="6">
    <location>
        <begin position="411"/>
        <end position="431"/>
    </location>
</feature>
<dbReference type="Proteomes" id="UP000678499">
    <property type="component" value="Unassembled WGS sequence"/>
</dbReference>
<evidence type="ECO:0000256" key="4">
    <source>
        <dbReference type="ARBA" id="ARBA00022989"/>
    </source>
</evidence>
<dbReference type="EMBL" id="CAJPEX010001768">
    <property type="protein sequence ID" value="CAG0919890.1"/>
    <property type="molecule type" value="Genomic_DNA"/>
</dbReference>
<dbReference type="InterPro" id="IPR010291">
    <property type="entry name" value="Ion_channel_UNC-93"/>
</dbReference>
<dbReference type="GO" id="GO:0055120">
    <property type="term" value="C:striated muscle dense body"/>
    <property type="evidence" value="ECO:0007669"/>
    <property type="project" value="TreeGrafter"/>
</dbReference>
<dbReference type="GO" id="GO:0005886">
    <property type="term" value="C:plasma membrane"/>
    <property type="evidence" value="ECO:0007669"/>
    <property type="project" value="TreeGrafter"/>
</dbReference>
<dbReference type="GO" id="GO:0015459">
    <property type="term" value="F:potassium channel regulator activity"/>
    <property type="evidence" value="ECO:0007669"/>
    <property type="project" value="TreeGrafter"/>
</dbReference>
<evidence type="ECO:0008006" key="9">
    <source>
        <dbReference type="Google" id="ProtNLM"/>
    </source>
</evidence>
<dbReference type="SUPFAM" id="SSF103473">
    <property type="entry name" value="MFS general substrate transporter"/>
    <property type="match status" value="2"/>
</dbReference>
<evidence type="ECO:0000313" key="8">
    <source>
        <dbReference type="Proteomes" id="UP000678499"/>
    </source>
</evidence>
<feature type="transmembrane region" description="Helical" evidence="6">
    <location>
        <begin position="73"/>
        <end position="92"/>
    </location>
</feature>
<keyword evidence="3 6" id="KW-0812">Transmembrane</keyword>
<feature type="transmembrane region" description="Helical" evidence="6">
    <location>
        <begin position="514"/>
        <end position="533"/>
    </location>
</feature>
<evidence type="ECO:0000256" key="6">
    <source>
        <dbReference type="SAM" id="Phobius"/>
    </source>
</evidence>
<keyword evidence="5 6" id="KW-0472">Membrane</keyword>
<feature type="transmembrane region" description="Helical" evidence="6">
    <location>
        <begin position="293"/>
        <end position="315"/>
    </location>
</feature>
<keyword evidence="8" id="KW-1185">Reference proteome</keyword>
<dbReference type="GO" id="GO:0006937">
    <property type="term" value="P:regulation of muscle contraction"/>
    <property type="evidence" value="ECO:0007669"/>
    <property type="project" value="TreeGrafter"/>
</dbReference>
<evidence type="ECO:0000256" key="1">
    <source>
        <dbReference type="ARBA" id="ARBA00004141"/>
    </source>
</evidence>
<evidence type="ECO:0000256" key="2">
    <source>
        <dbReference type="ARBA" id="ARBA00009172"/>
    </source>
</evidence>
<feature type="non-terminal residue" evidence="7">
    <location>
        <position position="1"/>
    </location>
</feature>
<reference evidence="7" key="1">
    <citation type="submission" date="2020-11" db="EMBL/GenBank/DDBJ databases">
        <authorList>
            <person name="Tran Van P."/>
        </authorList>
    </citation>
    <scope>NUCLEOTIDE SEQUENCE</scope>
</reference>
<dbReference type="PANTHER" id="PTHR19444:SF13">
    <property type="entry name" value="PROTEIN UNC-93 HOMOLOG A"/>
    <property type="match status" value="1"/>
</dbReference>
<dbReference type="InterPro" id="IPR036259">
    <property type="entry name" value="MFS_trans_sf"/>
</dbReference>
<gene>
    <name evidence="7" type="ORF">NMOB1V02_LOCUS7406</name>
</gene>
<feature type="transmembrane region" description="Helical" evidence="6">
    <location>
        <begin position="99"/>
        <end position="116"/>
    </location>
</feature>
<dbReference type="AlphaFoldDB" id="A0A7R9BQM1"/>
<evidence type="ECO:0000256" key="3">
    <source>
        <dbReference type="ARBA" id="ARBA00022692"/>
    </source>
</evidence>